<name>A0A2R8B645_9RHOB</name>
<dbReference type="CDD" id="cd08946">
    <property type="entry name" value="SDR_e"/>
    <property type="match status" value="1"/>
</dbReference>
<feature type="domain" description="NAD-dependent epimerase/dehydratase" evidence="1">
    <location>
        <begin position="3"/>
        <end position="237"/>
    </location>
</feature>
<sequence length="345" mass="37162">MDILLIGHRGYIGPVAARHLTRALPGAKVHGIDANWFDGSEISPFPDDAFAGQRKSDVRDLTAADMGGMDAVVALAAVSNDPIGKEFEGATAEINSAAVLSAARAAREAGVGRFVFASSCSMYGAGSDSFRKETDTLNPLTAYARSKVATEEGLRGLATDDFMITSLRFATACGASPMLRLDLVLNDFVATALQTGRIEVLSDGSPWRPLIHVEDMARAIEWAVTRDGDPLVEVNVGSQAWTWQIGQLARDVAAELGGVDVDINTDAAPDNRSYRVDFSRFAALAPNHQPRKDFAEAVAELARQLDGVDFRGAPVRGSRFIRLNILRDHVREGRLDGALRWTRPA</sequence>
<dbReference type="InterPro" id="IPR001509">
    <property type="entry name" value="Epimerase_deHydtase"/>
</dbReference>
<dbReference type="Gene3D" id="3.40.50.720">
    <property type="entry name" value="NAD(P)-binding Rossmann-like Domain"/>
    <property type="match status" value="1"/>
</dbReference>
<protein>
    <submittedName>
        <fullName evidence="2">UDP-glucose 4-epimerase</fullName>
        <ecNumber evidence="2">5.1.3.2</ecNumber>
    </submittedName>
</protein>
<dbReference type="Pfam" id="PF01370">
    <property type="entry name" value="Epimerase"/>
    <property type="match status" value="1"/>
</dbReference>
<dbReference type="SUPFAM" id="SSF51735">
    <property type="entry name" value="NAD(P)-binding Rossmann-fold domains"/>
    <property type="match status" value="1"/>
</dbReference>
<keyword evidence="2" id="KW-0413">Isomerase</keyword>
<evidence type="ECO:0000259" key="1">
    <source>
        <dbReference type="Pfam" id="PF01370"/>
    </source>
</evidence>
<dbReference type="InterPro" id="IPR050177">
    <property type="entry name" value="Lipid_A_modif_metabolic_enz"/>
</dbReference>
<dbReference type="InterPro" id="IPR036291">
    <property type="entry name" value="NAD(P)-bd_dom_sf"/>
</dbReference>
<dbReference type="AlphaFoldDB" id="A0A2R8B645"/>
<dbReference type="EC" id="5.1.3.2" evidence="2"/>
<dbReference type="EMBL" id="OMOQ01000001">
    <property type="protein sequence ID" value="SPH18095.1"/>
    <property type="molecule type" value="Genomic_DNA"/>
</dbReference>
<dbReference type="RefSeq" id="WP_108852468.1">
    <property type="nucleotide sequence ID" value="NZ_OMOQ01000001.1"/>
</dbReference>
<proteinExistence type="predicted"/>
<dbReference type="GO" id="GO:0003978">
    <property type="term" value="F:UDP-glucose 4-epimerase activity"/>
    <property type="evidence" value="ECO:0007669"/>
    <property type="project" value="UniProtKB-EC"/>
</dbReference>
<dbReference type="PANTHER" id="PTHR43245:SF23">
    <property type="entry name" value="NAD(P)-BINDING DOMAIN-CONTAINING PROTEIN"/>
    <property type="match status" value="1"/>
</dbReference>
<keyword evidence="3" id="KW-1185">Reference proteome</keyword>
<gene>
    <name evidence="2" type="primary">galE_1</name>
    <name evidence="2" type="ORF">DEA8626_01625</name>
</gene>
<dbReference type="OrthoDB" id="9795501at2"/>
<organism evidence="2 3">
    <name type="scientific">Albidovulum aquaemixtae</name>
    <dbReference type="NCBI Taxonomy" id="1542388"/>
    <lineage>
        <taxon>Bacteria</taxon>
        <taxon>Pseudomonadati</taxon>
        <taxon>Pseudomonadota</taxon>
        <taxon>Alphaproteobacteria</taxon>
        <taxon>Rhodobacterales</taxon>
        <taxon>Paracoccaceae</taxon>
        <taxon>Albidovulum</taxon>
    </lineage>
</organism>
<dbReference type="PANTHER" id="PTHR43245">
    <property type="entry name" value="BIFUNCTIONAL POLYMYXIN RESISTANCE PROTEIN ARNA"/>
    <property type="match status" value="1"/>
</dbReference>
<evidence type="ECO:0000313" key="3">
    <source>
        <dbReference type="Proteomes" id="UP000244924"/>
    </source>
</evidence>
<accession>A0A2R8B645</accession>
<dbReference type="Proteomes" id="UP000244924">
    <property type="component" value="Unassembled WGS sequence"/>
</dbReference>
<reference evidence="2 3" key="1">
    <citation type="submission" date="2018-03" db="EMBL/GenBank/DDBJ databases">
        <authorList>
            <person name="Keele B.F."/>
        </authorList>
    </citation>
    <scope>NUCLEOTIDE SEQUENCE [LARGE SCALE GENOMIC DNA]</scope>
    <source>
        <strain evidence="2 3">CECT 8626</strain>
    </source>
</reference>
<evidence type="ECO:0000313" key="2">
    <source>
        <dbReference type="EMBL" id="SPH18095.1"/>
    </source>
</evidence>